<protein>
    <submittedName>
        <fullName evidence="5">Type II/IV secretion system ATPase subunit</fullName>
    </submittedName>
</protein>
<gene>
    <name evidence="5" type="ORF">Hfx1149_13000</name>
</gene>
<dbReference type="InterPro" id="IPR056570">
    <property type="entry name" value="PilB3-like_N"/>
</dbReference>
<evidence type="ECO:0000259" key="4">
    <source>
        <dbReference type="Pfam" id="PF23990"/>
    </source>
</evidence>
<dbReference type="PANTHER" id="PTHR30486:SF6">
    <property type="entry name" value="TYPE IV PILUS RETRACTATION ATPASE PILT"/>
    <property type="match status" value="1"/>
</dbReference>
<feature type="domain" description="PilB3-like C-terminal" evidence="3">
    <location>
        <begin position="484"/>
        <end position="561"/>
    </location>
</feature>
<dbReference type="Gene3D" id="3.30.450.380">
    <property type="match status" value="1"/>
</dbReference>
<dbReference type="InterPro" id="IPR001482">
    <property type="entry name" value="T2SS/T4SS_dom"/>
</dbReference>
<dbReference type="InterPro" id="IPR050921">
    <property type="entry name" value="T4SS_GSP_E_ATPase"/>
</dbReference>
<dbReference type="EMBL" id="VZUS01000001">
    <property type="protein sequence ID" value="KAB1188902.1"/>
    <property type="molecule type" value="Genomic_DNA"/>
</dbReference>
<evidence type="ECO:0000256" key="1">
    <source>
        <dbReference type="ARBA" id="ARBA00006611"/>
    </source>
</evidence>
<evidence type="ECO:0000259" key="3">
    <source>
        <dbReference type="Pfam" id="PF23989"/>
    </source>
</evidence>
<dbReference type="GO" id="GO:0016887">
    <property type="term" value="F:ATP hydrolysis activity"/>
    <property type="evidence" value="ECO:0007669"/>
    <property type="project" value="InterPro"/>
</dbReference>
<reference evidence="5" key="1">
    <citation type="submission" date="2019-09" db="EMBL/GenBank/DDBJ databases">
        <title>Genomic analysis of Haloferax sp. CBA1149.</title>
        <authorList>
            <person name="Roh S.W."/>
        </authorList>
    </citation>
    <scope>NUCLEOTIDE SEQUENCE</scope>
    <source>
        <strain evidence="5">CBA1149</strain>
    </source>
</reference>
<dbReference type="Pfam" id="PF23989">
    <property type="entry name" value="PilB3_C"/>
    <property type="match status" value="1"/>
</dbReference>
<dbReference type="InterPro" id="IPR056571">
    <property type="entry name" value="PilB3-like_C"/>
</dbReference>
<name>A0A643K2A9_9EURY</name>
<evidence type="ECO:0000259" key="2">
    <source>
        <dbReference type="Pfam" id="PF00437"/>
    </source>
</evidence>
<organism evidence="5">
    <name type="scientific">Haloferax sp. CBA1149</name>
    <dbReference type="NCBI Taxonomy" id="2650753"/>
    <lineage>
        <taxon>Archaea</taxon>
        <taxon>Methanobacteriati</taxon>
        <taxon>Methanobacteriota</taxon>
        <taxon>Stenosarchaea group</taxon>
        <taxon>Halobacteria</taxon>
        <taxon>Halobacteriales</taxon>
        <taxon>Haloferacaceae</taxon>
        <taxon>Haloferax</taxon>
    </lineage>
</organism>
<dbReference type="CDD" id="cd01130">
    <property type="entry name" value="VirB11-like_ATPase"/>
    <property type="match status" value="1"/>
</dbReference>
<dbReference type="Pfam" id="PF23990">
    <property type="entry name" value="PilB3_N"/>
    <property type="match status" value="1"/>
</dbReference>
<feature type="domain" description="PilB3-like N-terminal" evidence="4">
    <location>
        <begin position="36"/>
        <end position="108"/>
    </location>
</feature>
<comment type="caution">
    <text evidence="5">The sequence shown here is derived from an EMBL/GenBank/DDBJ whole genome shotgun (WGS) entry which is preliminary data.</text>
</comment>
<proteinExistence type="inferred from homology"/>
<dbReference type="SUPFAM" id="SSF52540">
    <property type="entry name" value="P-loop containing nucleoside triphosphate hydrolases"/>
    <property type="match status" value="1"/>
</dbReference>
<dbReference type="RefSeq" id="WP_151139070.1">
    <property type="nucleotide sequence ID" value="NZ_VZUS01000001.1"/>
</dbReference>
<feature type="domain" description="Bacterial type II secretion system protein E" evidence="2">
    <location>
        <begin position="265"/>
        <end position="453"/>
    </location>
</feature>
<accession>A0A643K2A9</accession>
<dbReference type="AlphaFoldDB" id="A0A643K2A9"/>
<dbReference type="Pfam" id="PF00437">
    <property type="entry name" value="T2SSE"/>
    <property type="match status" value="1"/>
</dbReference>
<comment type="similarity">
    <text evidence="1">Belongs to the GSP E family.</text>
</comment>
<sequence>MPRDTTRDTKPTSDTAADRGVFRLLQDGDFDVAAAETRRILRRTAEMLRGSNLNVRPLTPGDTPLGTFDVPPGHEERERYWVNAPFAYVVVTFDTNATAHHYHVVEPDLDEFEASLLERVRTDIRDPLLYKRDVDPTSEETLTNELASLLEQYGLDFGMNSFHTLLYYLRRDFHGYGPLDPLMHDPNIEDISCDGYNLPLFVYHDDYTDIVTNVSFESEELDNFVIRLAQRSGQHISVGDPVLGTTLPNGARAELALGEEVTPRGSAFTVRMYAEEPFTPIDLVEYGTFSIEQMAYLWLCIEHNKSLIFAGGTASGKTTSMNAVSMFVPPRSKVLSIEDTRELALYHDNWLSSVTRERIHEGTDITMYDLLRSALRHRPEYIIVGEVRGEEAVTLFQAMNTGHTTFSTMHADSIETVINRLENEPINVPRAMVQSLDLLCVQTLTRHDGERVRRSQTIGEIGDIDQRTGELDYSAAFSWDPMDDTFTQSDSSLLDEIQRENGWSRTEVRRELRQREQFLRYLLDKGVSDFRRFTALINEYYADADDVMARVEADENLADVGVGN</sequence>
<evidence type="ECO:0000313" key="5">
    <source>
        <dbReference type="EMBL" id="KAB1188902.1"/>
    </source>
</evidence>
<dbReference type="PANTHER" id="PTHR30486">
    <property type="entry name" value="TWITCHING MOTILITY PROTEIN PILT"/>
    <property type="match status" value="1"/>
</dbReference>
<dbReference type="Gene3D" id="3.40.50.300">
    <property type="entry name" value="P-loop containing nucleotide triphosphate hydrolases"/>
    <property type="match status" value="1"/>
</dbReference>
<dbReference type="InterPro" id="IPR027417">
    <property type="entry name" value="P-loop_NTPase"/>
</dbReference>